<protein>
    <submittedName>
        <fullName evidence="6">GntR family transcriptional regulator</fullName>
    </submittedName>
</protein>
<dbReference type="PROSITE" id="PS50949">
    <property type="entry name" value="HTH_GNTR"/>
    <property type="match status" value="1"/>
</dbReference>
<dbReference type="SUPFAM" id="SSF48008">
    <property type="entry name" value="GntR ligand-binding domain-like"/>
    <property type="match status" value="1"/>
</dbReference>
<evidence type="ECO:0000259" key="5">
    <source>
        <dbReference type="PROSITE" id="PS50949"/>
    </source>
</evidence>
<keyword evidence="2" id="KW-0238">DNA-binding</keyword>
<dbReference type="Proteomes" id="UP001058872">
    <property type="component" value="Chromosome"/>
</dbReference>
<dbReference type="PANTHER" id="PTHR43537:SF5">
    <property type="entry name" value="UXU OPERON TRANSCRIPTIONAL REGULATOR"/>
    <property type="match status" value="1"/>
</dbReference>
<dbReference type="CDD" id="cd07377">
    <property type="entry name" value="WHTH_GntR"/>
    <property type="match status" value="1"/>
</dbReference>
<dbReference type="EMBL" id="CP028989">
    <property type="protein sequence ID" value="UUO66737.1"/>
    <property type="molecule type" value="Genomic_DNA"/>
</dbReference>
<keyword evidence="3" id="KW-0804">Transcription</keyword>
<dbReference type="Gene3D" id="1.20.120.530">
    <property type="entry name" value="GntR ligand-binding domain-like"/>
    <property type="match status" value="1"/>
</dbReference>
<dbReference type="SMART" id="SM00895">
    <property type="entry name" value="FCD"/>
    <property type="match status" value="1"/>
</dbReference>
<gene>
    <name evidence="6" type="ORF">DCM83_17025</name>
</gene>
<evidence type="ECO:0000313" key="7">
    <source>
        <dbReference type="Proteomes" id="UP001058872"/>
    </source>
</evidence>
<keyword evidence="1" id="KW-0805">Transcription regulation</keyword>
<dbReference type="SUPFAM" id="SSF46785">
    <property type="entry name" value="Winged helix' DNA-binding domain"/>
    <property type="match status" value="1"/>
</dbReference>
<feature type="compositionally biased region" description="Basic residues" evidence="4">
    <location>
        <begin position="1"/>
        <end position="12"/>
    </location>
</feature>
<dbReference type="InterPro" id="IPR008920">
    <property type="entry name" value="TF_FadR/GntR_C"/>
</dbReference>
<dbReference type="InterPro" id="IPR036388">
    <property type="entry name" value="WH-like_DNA-bd_sf"/>
</dbReference>
<dbReference type="AlphaFoldDB" id="A0AAE9NBP3"/>
<dbReference type="InterPro" id="IPR011711">
    <property type="entry name" value="GntR_C"/>
</dbReference>
<accession>A0AAE9NBP3</accession>
<organism evidence="6 7">
    <name type="scientific">Bradyrhizobium betae</name>
    <dbReference type="NCBI Taxonomy" id="244734"/>
    <lineage>
        <taxon>Bacteria</taxon>
        <taxon>Pseudomonadati</taxon>
        <taxon>Pseudomonadota</taxon>
        <taxon>Alphaproteobacteria</taxon>
        <taxon>Hyphomicrobiales</taxon>
        <taxon>Nitrobacteraceae</taxon>
        <taxon>Bradyrhizobium</taxon>
    </lineage>
</organism>
<dbReference type="GO" id="GO:0003677">
    <property type="term" value="F:DNA binding"/>
    <property type="evidence" value="ECO:0007669"/>
    <property type="project" value="UniProtKB-KW"/>
</dbReference>
<dbReference type="InterPro" id="IPR036390">
    <property type="entry name" value="WH_DNA-bd_sf"/>
</dbReference>
<dbReference type="SMART" id="SM00345">
    <property type="entry name" value="HTH_GNTR"/>
    <property type="match status" value="1"/>
</dbReference>
<feature type="domain" description="HTH gntR-type" evidence="5">
    <location>
        <begin position="22"/>
        <end position="89"/>
    </location>
</feature>
<feature type="region of interest" description="Disordered" evidence="4">
    <location>
        <begin position="1"/>
        <end position="20"/>
    </location>
</feature>
<evidence type="ECO:0000313" key="6">
    <source>
        <dbReference type="EMBL" id="UUO66737.1"/>
    </source>
</evidence>
<evidence type="ECO:0000256" key="1">
    <source>
        <dbReference type="ARBA" id="ARBA00023015"/>
    </source>
</evidence>
<evidence type="ECO:0000256" key="2">
    <source>
        <dbReference type="ARBA" id="ARBA00023125"/>
    </source>
</evidence>
<dbReference type="Gene3D" id="1.10.10.10">
    <property type="entry name" value="Winged helix-like DNA-binding domain superfamily/Winged helix DNA-binding domain"/>
    <property type="match status" value="1"/>
</dbReference>
<evidence type="ECO:0000256" key="3">
    <source>
        <dbReference type="ARBA" id="ARBA00023163"/>
    </source>
</evidence>
<name>A0AAE9NBP3_9BRAD</name>
<dbReference type="Pfam" id="PF07729">
    <property type="entry name" value="FCD"/>
    <property type="match status" value="1"/>
</dbReference>
<dbReference type="Pfam" id="PF00392">
    <property type="entry name" value="GntR"/>
    <property type="match status" value="1"/>
</dbReference>
<dbReference type="RefSeq" id="WP_257177534.1">
    <property type="nucleotide sequence ID" value="NZ_CP028989.1"/>
</dbReference>
<dbReference type="GO" id="GO:0003700">
    <property type="term" value="F:DNA-binding transcription factor activity"/>
    <property type="evidence" value="ECO:0007669"/>
    <property type="project" value="InterPro"/>
</dbReference>
<sequence length="231" mass="25675">MRPRQPKSRRPSAKASTTSEIASLTERAYAQLEQMIATLELRPGAYVSEAELCERLGIGRTPVREAMQRLARDHLLQIMPRKGCVVSDCRFGDELNVIEARRPLELVVARGAAMRATPEQRQQFTELAAGMVAALEQDDFDAFARLDADFNQLCLVACRNATVASMMRLIGTQNRRFWFMHHGRTLPREGVECHIEIARAIASGDADLAADAAERLLAYVEGLARRSPIPG</sequence>
<dbReference type="PANTHER" id="PTHR43537">
    <property type="entry name" value="TRANSCRIPTIONAL REGULATOR, GNTR FAMILY"/>
    <property type="match status" value="1"/>
</dbReference>
<proteinExistence type="predicted"/>
<reference evidence="6" key="1">
    <citation type="submission" date="2018-04" db="EMBL/GenBank/DDBJ databases">
        <title>Genomes of Endosymbiotic and Endophytic Bradyrhizobium Publication status.</title>
        <authorList>
            <person name="Guha S."/>
            <person name="Jorrin B."/>
            <person name="Sarkar M."/>
            <person name="Poole P.S."/>
            <person name="DasGupta M."/>
        </authorList>
    </citation>
    <scope>NUCLEOTIDE SEQUENCE</scope>
    <source>
        <strain evidence="6">WBOS16</strain>
    </source>
</reference>
<dbReference type="InterPro" id="IPR000524">
    <property type="entry name" value="Tscrpt_reg_HTH_GntR"/>
</dbReference>
<evidence type="ECO:0000256" key="4">
    <source>
        <dbReference type="SAM" id="MobiDB-lite"/>
    </source>
</evidence>